<keyword evidence="2" id="KW-0479">Metal-binding</keyword>
<dbReference type="PROSITE" id="PS50157">
    <property type="entry name" value="ZINC_FINGER_C2H2_2"/>
    <property type="match status" value="4"/>
</dbReference>
<evidence type="ECO:0000256" key="9">
    <source>
        <dbReference type="ARBA" id="ARBA00023242"/>
    </source>
</evidence>
<accession>A0A8B9TLH6</accession>
<dbReference type="GO" id="GO:0000981">
    <property type="term" value="F:DNA-binding transcription factor activity, RNA polymerase II-specific"/>
    <property type="evidence" value="ECO:0007669"/>
    <property type="project" value="TreeGrafter"/>
</dbReference>
<feature type="compositionally biased region" description="Polar residues" evidence="11">
    <location>
        <begin position="81"/>
        <end position="100"/>
    </location>
</feature>
<feature type="region of interest" description="Disordered" evidence="11">
    <location>
        <begin position="1"/>
        <end position="33"/>
    </location>
</feature>
<keyword evidence="6" id="KW-0805">Transcription regulation</keyword>
<dbReference type="PANTHER" id="PTHR23226:SF377">
    <property type="entry name" value="ZINC FINGER AND SCAN DOMAIN-CONTAINING PROTEIN 20"/>
    <property type="match status" value="1"/>
</dbReference>
<dbReference type="PROSITE" id="PS00028">
    <property type="entry name" value="ZINC_FINGER_C2H2_1"/>
    <property type="match status" value="4"/>
</dbReference>
<evidence type="ECO:0000256" key="7">
    <source>
        <dbReference type="ARBA" id="ARBA00023125"/>
    </source>
</evidence>
<feature type="domain" description="C2H2-type" evidence="12">
    <location>
        <begin position="198"/>
        <end position="225"/>
    </location>
</feature>
<sequence length="249" mass="28506">MADPVKLWESSRSQLNRPQHEQPSQNGEGESKESELKCNLLFVVKEDHQVLPELVVDRFEEEVVSHEQEGLRHAQERKVSSGGQRKNTFQSNDIPHQKSQNTSLKIAFQDKQTGKSKERCCNMKEFQDTVVLGRTSTGQSPYQCTVCRKSFNSSSNLLHHQHSHTAEKPYKCTQCWKSFSRNSTLTQHQEVHRGERIFECSECGDHFTRSSSLTLHQKTHKGEKPHLCTQCGQRFHSASELVAHQGLHS</sequence>
<dbReference type="Proteomes" id="UP000694400">
    <property type="component" value="Chromosome 4"/>
</dbReference>
<evidence type="ECO:0000313" key="13">
    <source>
        <dbReference type="Ensembl" id="ENSAPLP00020022604.1"/>
    </source>
</evidence>
<evidence type="ECO:0000256" key="8">
    <source>
        <dbReference type="ARBA" id="ARBA00023163"/>
    </source>
</evidence>
<dbReference type="PANTHER" id="PTHR23226">
    <property type="entry name" value="ZINC FINGER AND SCAN DOMAIN-CONTAINING"/>
    <property type="match status" value="1"/>
</dbReference>
<dbReference type="AlphaFoldDB" id="A0A8B9TLH6"/>
<feature type="compositionally biased region" description="Basic and acidic residues" evidence="11">
    <location>
        <begin position="67"/>
        <end position="79"/>
    </location>
</feature>
<comment type="subcellular location">
    <subcellularLocation>
        <location evidence="1">Nucleus</location>
    </subcellularLocation>
</comment>
<dbReference type="Gene3D" id="3.30.160.60">
    <property type="entry name" value="Classic Zinc Finger"/>
    <property type="match status" value="4"/>
</dbReference>
<reference evidence="13" key="1">
    <citation type="submission" date="2019-08" db="EMBL/GenBank/DDBJ databases">
        <title>Three high-quality genomes provides insights into domestication of ducks.</title>
        <authorList>
            <person name="Hou Z.C."/>
            <person name="Zhu F."/>
            <person name="Yin Z.T."/>
            <person name="Zhang F."/>
        </authorList>
    </citation>
    <scope>NUCLEOTIDE SEQUENCE [LARGE SCALE GENOMIC DNA]</scope>
</reference>
<keyword evidence="5" id="KW-0862">Zinc</keyword>
<evidence type="ECO:0000256" key="5">
    <source>
        <dbReference type="ARBA" id="ARBA00022833"/>
    </source>
</evidence>
<protein>
    <recommendedName>
        <fullName evidence="12">C2H2-type domain-containing protein</fullName>
    </recommendedName>
</protein>
<keyword evidence="4 10" id="KW-0863">Zinc-finger</keyword>
<dbReference type="GO" id="GO:0000978">
    <property type="term" value="F:RNA polymerase II cis-regulatory region sequence-specific DNA binding"/>
    <property type="evidence" value="ECO:0007669"/>
    <property type="project" value="TreeGrafter"/>
</dbReference>
<evidence type="ECO:0000256" key="3">
    <source>
        <dbReference type="ARBA" id="ARBA00022737"/>
    </source>
</evidence>
<evidence type="ECO:0000256" key="2">
    <source>
        <dbReference type="ARBA" id="ARBA00022723"/>
    </source>
</evidence>
<keyword evidence="7" id="KW-0238">DNA-binding</keyword>
<evidence type="ECO:0000256" key="1">
    <source>
        <dbReference type="ARBA" id="ARBA00004123"/>
    </source>
</evidence>
<keyword evidence="9" id="KW-0539">Nucleus</keyword>
<dbReference type="FunFam" id="3.30.160.60:FF:002090">
    <property type="entry name" value="Zinc finger protein 473"/>
    <property type="match status" value="1"/>
</dbReference>
<dbReference type="GO" id="GO:0008270">
    <property type="term" value="F:zinc ion binding"/>
    <property type="evidence" value="ECO:0007669"/>
    <property type="project" value="UniProtKB-KW"/>
</dbReference>
<keyword evidence="3" id="KW-0677">Repeat</keyword>
<feature type="domain" description="C2H2-type" evidence="12">
    <location>
        <begin position="170"/>
        <end position="197"/>
    </location>
</feature>
<proteinExistence type="predicted"/>
<evidence type="ECO:0000256" key="11">
    <source>
        <dbReference type="SAM" id="MobiDB-lite"/>
    </source>
</evidence>
<dbReference type="FunFam" id="3.30.160.60:FF:000110">
    <property type="entry name" value="Zinc finger protein-like"/>
    <property type="match status" value="1"/>
</dbReference>
<reference evidence="13" key="2">
    <citation type="submission" date="2025-08" db="UniProtKB">
        <authorList>
            <consortium name="Ensembl"/>
        </authorList>
    </citation>
    <scope>IDENTIFICATION</scope>
</reference>
<evidence type="ECO:0000259" key="12">
    <source>
        <dbReference type="PROSITE" id="PS50157"/>
    </source>
</evidence>
<dbReference type="SMART" id="SM00355">
    <property type="entry name" value="ZnF_C2H2"/>
    <property type="match status" value="4"/>
</dbReference>
<dbReference type="Ensembl" id="ENSAPLT00020024411.1">
    <property type="protein sequence ID" value="ENSAPLP00020022604.1"/>
    <property type="gene ID" value="ENSAPLG00020015751.1"/>
</dbReference>
<dbReference type="GO" id="GO:0005634">
    <property type="term" value="C:nucleus"/>
    <property type="evidence" value="ECO:0007669"/>
    <property type="project" value="UniProtKB-SubCell"/>
</dbReference>
<evidence type="ECO:0000256" key="4">
    <source>
        <dbReference type="ARBA" id="ARBA00022771"/>
    </source>
</evidence>
<feature type="domain" description="C2H2-type" evidence="12">
    <location>
        <begin position="142"/>
        <end position="169"/>
    </location>
</feature>
<dbReference type="FunFam" id="3.30.160.60:FF:000030">
    <property type="entry name" value="Zinc finger protein 628"/>
    <property type="match status" value="1"/>
</dbReference>
<dbReference type="Pfam" id="PF00096">
    <property type="entry name" value="zf-C2H2"/>
    <property type="match status" value="3"/>
</dbReference>
<dbReference type="FunFam" id="3.30.160.60:FF:000016">
    <property type="entry name" value="zinc finger protein 37 homolog"/>
    <property type="match status" value="1"/>
</dbReference>
<reference evidence="13" key="3">
    <citation type="submission" date="2025-09" db="UniProtKB">
        <authorList>
            <consortium name="Ensembl"/>
        </authorList>
    </citation>
    <scope>IDENTIFICATION</scope>
</reference>
<feature type="compositionally biased region" description="Polar residues" evidence="11">
    <location>
        <begin position="10"/>
        <end position="28"/>
    </location>
</feature>
<organism evidence="13 14">
    <name type="scientific">Anas platyrhynchos</name>
    <name type="common">Mallard</name>
    <name type="synonym">Anas boschas</name>
    <dbReference type="NCBI Taxonomy" id="8839"/>
    <lineage>
        <taxon>Eukaryota</taxon>
        <taxon>Metazoa</taxon>
        <taxon>Chordata</taxon>
        <taxon>Craniata</taxon>
        <taxon>Vertebrata</taxon>
        <taxon>Euteleostomi</taxon>
        <taxon>Archelosauria</taxon>
        <taxon>Archosauria</taxon>
        <taxon>Dinosauria</taxon>
        <taxon>Saurischia</taxon>
        <taxon>Theropoda</taxon>
        <taxon>Coelurosauria</taxon>
        <taxon>Aves</taxon>
        <taxon>Neognathae</taxon>
        <taxon>Galloanserae</taxon>
        <taxon>Anseriformes</taxon>
        <taxon>Anatidae</taxon>
        <taxon>Anatinae</taxon>
        <taxon>Anas</taxon>
    </lineage>
</organism>
<evidence type="ECO:0000313" key="14">
    <source>
        <dbReference type="Proteomes" id="UP000694400"/>
    </source>
</evidence>
<evidence type="ECO:0000256" key="6">
    <source>
        <dbReference type="ARBA" id="ARBA00023015"/>
    </source>
</evidence>
<dbReference type="SUPFAM" id="SSF57667">
    <property type="entry name" value="beta-beta-alpha zinc fingers"/>
    <property type="match status" value="2"/>
</dbReference>
<dbReference type="InterPro" id="IPR036236">
    <property type="entry name" value="Znf_C2H2_sf"/>
</dbReference>
<name>A0A8B9TLH6_ANAPL</name>
<feature type="domain" description="C2H2-type" evidence="12">
    <location>
        <begin position="226"/>
        <end position="249"/>
    </location>
</feature>
<feature type="region of interest" description="Disordered" evidence="11">
    <location>
        <begin position="67"/>
        <end position="100"/>
    </location>
</feature>
<dbReference type="InterPro" id="IPR013087">
    <property type="entry name" value="Znf_C2H2_type"/>
</dbReference>
<evidence type="ECO:0000256" key="10">
    <source>
        <dbReference type="PROSITE-ProRule" id="PRU00042"/>
    </source>
</evidence>
<keyword evidence="8" id="KW-0804">Transcription</keyword>